<dbReference type="EMBL" id="BAABMM010000012">
    <property type="protein sequence ID" value="GAA5251995.1"/>
    <property type="molecule type" value="Genomic_DNA"/>
</dbReference>
<sequence>MQIMPEHYVTNGSTITGDIDSTIDSNGTINFGAGTEVTGAVGANNANYAREF</sequence>
<comment type="caution">
    <text evidence="1">The sequence shown here is derived from an EMBL/GenBank/DDBJ whole genome shotgun (WGS) entry which is preliminary data.</text>
</comment>
<evidence type="ECO:0000313" key="2">
    <source>
        <dbReference type="Proteomes" id="UP001628124"/>
    </source>
</evidence>
<keyword evidence="2" id="KW-1185">Reference proteome</keyword>
<reference evidence="1 2" key="1">
    <citation type="journal article" date="2024" name="Microbiol. Immunol.">
        <title>Discovery of a novel spotted fever group Rickettsia, 'Candidatus Rickettsia kedanie,' in unfed larval chigger mites, Leptotrombidium scutellare.</title>
        <authorList>
            <person name="Ogawa M."/>
            <person name="Matsutani M."/>
            <person name="Katayama T."/>
            <person name="Takada N."/>
            <person name="Noda S."/>
            <person name="Takahashi M."/>
            <person name="Kageyama D."/>
            <person name="Hanaoka N."/>
            <person name="Ebihara H."/>
        </authorList>
    </citation>
    <scope>NUCLEOTIDE SEQUENCE [LARGE SCALE GENOMIC DNA]</scope>
    <source>
        <strain evidence="1 2">KNCP2-13</strain>
    </source>
</reference>
<gene>
    <name evidence="1" type="ORF">KNCP2_02830</name>
</gene>
<proteinExistence type="predicted"/>
<name>A0ABP9TTC1_9RICK</name>
<dbReference type="Proteomes" id="UP001628124">
    <property type="component" value="Unassembled WGS sequence"/>
</dbReference>
<protein>
    <submittedName>
        <fullName evidence="1">Uncharacterized protein</fullName>
    </submittedName>
</protein>
<evidence type="ECO:0000313" key="1">
    <source>
        <dbReference type="EMBL" id="GAA5251995.1"/>
    </source>
</evidence>
<accession>A0ABP9TTC1</accession>
<organism evidence="1 2">
    <name type="scientific">Candidatus Rickettsia kedanie</name>
    <dbReference type="NCBI Taxonomy" id="3115352"/>
    <lineage>
        <taxon>Bacteria</taxon>
        <taxon>Pseudomonadati</taxon>
        <taxon>Pseudomonadota</taxon>
        <taxon>Alphaproteobacteria</taxon>
        <taxon>Rickettsiales</taxon>
        <taxon>Rickettsiaceae</taxon>
        <taxon>Rickettsieae</taxon>
        <taxon>Rickettsia</taxon>
        <taxon>spotted fever group</taxon>
    </lineage>
</organism>